<dbReference type="InParanoid" id="A0A1Y2AEP1"/>
<comment type="subcellular location">
    <subcellularLocation>
        <location evidence="1">Nucleus</location>
    </subcellularLocation>
</comment>
<evidence type="ECO:0000259" key="7">
    <source>
        <dbReference type="PROSITE" id="PS50048"/>
    </source>
</evidence>
<evidence type="ECO:0000256" key="4">
    <source>
        <dbReference type="ARBA" id="ARBA00023163"/>
    </source>
</evidence>
<dbReference type="PROSITE" id="PS00463">
    <property type="entry name" value="ZN2_CY6_FUNGAL_1"/>
    <property type="match status" value="1"/>
</dbReference>
<dbReference type="Pfam" id="PF00172">
    <property type="entry name" value="Zn_clus"/>
    <property type="match status" value="1"/>
</dbReference>
<dbReference type="PANTHER" id="PTHR47338:SF29">
    <property type="entry name" value="ZN(2)-C6 FUNGAL-TYPE DOMAIN-CONTAINING PROTEIN"/>
    <property type="match status" value="1"/>
</dbReference>
<dbReference type="SUPFAM" id="SSF57701">
    <property type="entry name" value="Zn2/Cys6 DNA-binding domain"/>
    <property type="match status" value="1"/>
</dbReference>
<dbReference type="GO" id="GO:0006351">
    <property type="term" value="P:DNA-templated transcription"/>
    <property type="evidence" value="ECO:0007669"/>
    <property type="project" value="InterPro"/>
</dbReference>
<feature type="compositionally biased region" description="Polar residues" evidence="6">
    <location>
        <begin position="103"/>
        <end position="112"/>
    </location>
</feature>
<reference evidence="8 9" key="1">
    <citation type="submission" date="2016-07" db="EMBL/GenBank/DDBJ databases">
        <title>Pervasive Adenine N6-methylation of Active Genes in Fungi.</title>
        <authorList>
            <consortium name="DOE Joint Genome Institute"/>
            <person name="Mondo S.J."/>
            <person name="Dannebaum R.O."/>
            <person name="Kuo R.C."/>
            <person name="Labutti K."/>
            <person name="Haridas S."/>
            <person name="Kuo A."/>
            <person name="Salamov A."/>
            <person name="Ahrendt S.R."/>
            <person name="Lipzen A."/>
            <person name="Sullivan W."/>
            <person name="Andreopoulos W.B."/>
            <person name="Clum A."/>
            <person name="Lindquist E."/>
            <person name="Daum C."/>
            <person name="Ramamoorthy G.K."/>
            <person name="Gryganskyi A."/>
            <person name="Culley D."/>
            <person name="Magnuson J.K."/>
            <person name="James T.Y."/>
            <person name="O'Malley M.A."/>
            <person name="Stajich J.E."/>
            <person name="Spatafora J.W."/>
            <person name="Visel A."/>
            <person name="Grigoriev I.V."/>
        </authorList>
    </citation>
    <scope>NUCLEOTIDE SEQUENCE [LARGE SCALE GENOMIC DNA]</scope>
    <source>
        <strain evidence="8 9">68-887.2</strain>
    </source>
</reference>
<dbReference type="AlphaFoldDB" id="A0A1Y2AEP1"/>
<dbReference type="InterPro" id="IPR036864">
    <property type="entry name" value="Zn2-C6_fun-type_DNA-bd_sf"/>
</dbReference>
<dbReference type="SMART" id="SM00906">
    <property type="entry name" value="Fungal_trans"/>
    <property type="match status" value="1"/>
</dbReference>
<dbReference type="OrthoDB" id="2309723at2759"/>
<feature type="region of interest" description="Disordered" evidence="6">
    <location>
        <begin position="179"/>
        <end position="215"/>
    </location>
</feature>
<dbReference type="CDD" id="cd12148">
    <property type="entry name" value="fungal_TF_MHR"/>
    <property type="match status" value="1"/>
</dbReference>
<comment type="caution">
    <text evidence="8">The sequence shown here is derived from an EMBL/GenBank/DDBJ whole genome shotgun (WGS) entry which is preliminary data.</text>
</comment>
<dbReference type="GO" id="GO:0005634">
    <property type="term" value="C:nucleus"/>
    <property type="evidence" value="ECO:0007669"/>
    <property type="project" value="UniProtKB-SubCell"/>
</dbReference>
<feature type="domain" description="Zn(2)-C6 fungal-type" evidence="7">
    <location>
        <begin position="120"/>
        <end position="150"/>
    </location>
</feature>
<dbReference type="GO" id="GO:0008270">
    <property type="term" value="F:zinc ion binding"/>
    <property type="evidence" value="ECO:0007669"/>
    <property type="project" value="InterPro"/>
</dbReference>
<evidence type="ECO:0000256" key="6">
    <source>
        <dbReference type="SAM" id="MobiDB-lite"/>
    </source>
</evidence>
<evidence type="ECO:0000313" key="9">
    <source>
        <dbReference type="Proteomes" id="UP000193986"/>
    </source>
</evidence>
<sequence length="924" mass="101566">MQGAEEARFPGPYYSPFYDLNPGDAQQSTESSPPSRQQSISAAVPPYPGYHLGANAPDGGSRRTSLSAHRHDSGEQSPNRAHQSKHSKGNRDDPQSGSSGSSNPQQLAGQSGVSLRRGMACAFCRRRKLRCSGDRPECTSCVKYNKECEYGPATKVAKVKALESRIAQLSDYIQQSGMPNLENQSPIGTSQANPGAFATEDYSPNPLDSMFGPPQPSQPAYEGMTNDGYLNFPAPSAMDFAQQQQLFPGVAQQNVGGMWPPFDPQVATFGGFVDPLPPLAVDCQTYQPNTTMGASGIPDLPGSQIPFQNSANPPGQSNLPTNASLYSLPASATAQSSSKGSTPESISLAKTAANNENGSPLAGPSQDDSLAAVRMRYYLQAQKLTHTSHFESIDGLTERLGEFLFDPKEGLATGRDGVMKKRRGLNGFSTAPDGNVVFRPGQEVDGLSDEARELLIDCFLAHSRLFFEMSIPRFRYRMTFTDRRRPALALLFAMYLWATRMSVSPNMSSMEEHFYEEACEHLDVSSNNGDRLLDCLKASMLLSAYSFTSGRFHEGWLLAGLGVRMVLSTGLHQIGSNVLRPEPPKNPLLRNRVFLLPPPEDALELGERIHTFWCIYAIDRCGSMATAFPAGLHDQDITTPFPRPLNYIASGSATHRDDVTIRDLYRPTYSHPPDDMPYSKWIKSVTLLERATKLAYKEPEEDSEYVRQWNAYYIDSQKNPSVVSPPAYLEQPKYRCPTDYTETKLGLDQFITHLGEEGISPIDRKRNAILDGGPPPVLTCPTIILHHLLSAAYMLLSDINSLESENNEALSSAKKSVALMRDLDPLPPADVDAFCILVWSLIAKVFIKELHRLRTIRQTEAAQAIEDDVDLYISQMKLIGAHMQLSRTQAKAIEDLKNHAKSVTTGAFAEYYANTGHVNVNPSS</sequence>
<dbReference type="CDD" id="cd00067">
    <property type="entry name" value="GAL4"/>
    <property type="match status" value="1"/>
</dbReference>
<organism evidence="8 9">
    <name type="scientific">Naematelia encephala</name>
    <dbReference type="NCBI Taxonomy" id="71784"/>
    <lineage>
        <taxon>Eukaryota</taxon>
        <taxon>Fungi</taxon>
        <taxon>Dikarya</taxon>
        <taxon>Basidiomycota</taxon>
        <taxon>Agaricomycotina</taxon>
        <taxon>Tremellomycetes</taxon>
        <taxon>Tremellales</taxon>
        <taxon>Naemateliaceae</taxon>
        <taxon>Naematelia</taxon>
    </lineage>
</organism>
<keyword evidence="9" id="KW-1185">Reference proteome</keyword>
<dbReference type="InterPro" id="IPR001138">
    <property type="entry name" value="Zn2Cys6_DnaBD"/>
</dbReference>
<evidence type="ECO:0000313" key="8">
    <source>
        <dbReference type="EMBL" id="ORY20914.1"/>
    </source>
</evidence>
<dbReference type="Pfam" id="PF04082">
    <property type="entry name" value="Fungal_trans"/>
    <property type="match status" value="1"/>
</dbReference>
<name>A0A1Y2AEP1_9TREE</name>
<keyword evidence="3" id="KW-0805">Transcription regulation</keyword>
<keyword evidence="2" id="KW-0479">Metal-binding</keyword>
<dbReference type="GO" id="GO:0000981">
    <property type="term" value="F:DNA-binding transcription factor activity, RNA polymerase II-specific"/>
    <property type="evidence" value="ECO:0007669"/>
    <property type="project" value="InterPro"/>
</dbReference>
<feature type="compositionally biased region" description="Polar residues" evidence="6">
    <location>
        <begin position="24"/>
        <end position="41"/>
    </location>
</feature>
<keyword evidence="4" id="KW-0804">Transcription</keyword>
<dbReference type="STRING" id="71784.A0A1Y2AEP1"/>
<dbReference type="SMART" id="SM00066">
    <property type="entry name" value="GAL4"/>
    <property type="match status" value="1"/>
</dbReference>
<feature type="region of interest" description="Disordered" evidence="6">
    <location>
        <begin position="290"/>
        <end position="324"/>
    </location>
</feature>
<dbReference type="InterPro" id="IPR007219">
    <property type="entry name" value="XnlR_reg_dom"/>
</dbReference>
<dbReference type="PROSITE" id="PS50048">
    <property type="entry name" value="ZN2_CY6_FUNGAL_2"/>
    <property type="match status" value="1"/>
</dbReference>
<protein>
    <recommendedName>
        <fullName evidence="7">Zn(2)-C6 fungal-type domain-containing protein</fullName>
    </recommendedName>
</protein>
<dbReference type="EMBL" id="MCFC01000122">
    <property type="protein sequence ID" value="ORY20914.1"/>
    <property type="molecule type" value="Genomic_DNA"/>
</dbReference>
<evidence type="ECO:0000256" key="2">
    <source>
        <dbReference type="ARBA" id="ARBA00022723"/>
    </source>
</evidence>
<feature type="region of interest" description="Disordered" evidence="6">
    <location>
        <begin position="1"/>
        <end position="112"/>
    </location>
</feature>
<keyword evidence="5" id="KW-0539">Nucleus</keyword>
<dbReference type="Proteomes" id="UP000193986">
    <property type="component" value="Unassembled WGS sequence"/>
</dbReference>
<evidence type="ECO:0000256" key="1">
    <source>
        <dbReference type="ARBA" id="ARBA00004123"/>
    </source>
</evidence>
<accession>A0A1Y2AEP1</accession>
<evidence type="ECO:0000256" key="3">
    <source>
        <dbReference type="ARBA" id="ARBA00023015"/>
    </source>
</evidence>
<proteinExistence type="predicted"/>
<dbReference type="PANTHER" id="PTHR47338">
    <property type="entry name" value="ZN(II)2CYS6 TRANSCRIPTION FACTOR (EUROFUNG)-RELATED"/>
    <property type="match status" value="1"/>
</dbReference>
<dbReference type="InterPro" id="IPR050815">
    <property type="entry name" value="TF_fung"/>
</dbReference>
<evidence type="ECO:0000256" key="5">
    <source>
        <dbReference type="ARBA" id="ARBA00023242"/>
    </source>
</evidence>
<feature type="compositionally biased region" description="Polar residues" evidence="6">
    <location>
        <begin position="305"/>
        <end position="324"/>
    </location>
</feature>
<dbReference type="GO" id="GO:0003677">
    <property type="term" value="F:DNA binding"/>
    <property type="evidence" value="ECO:0007669"/>
    <property type="project" value="InterPro"/>
</dbReference>
<feature type="compositionally biased region" description="Polar residues" evidence="6">
    <location>
        <begin position="179"/>
        <end position="193"/>
    </location>
</feature>
<dbReference type="Gene3D" id="4.10.240.10">
    <property type="entry name" value="Zn(2)-C6 fungal-type DNA-binding domain"/>
    <property type="match status" value="1"/>
</dbReference>
<gene>
    <name evidence="8" type="ORF">BCR39DRAFT_554526</name>
</gene>